<dbReference type="EMBL" id="QRVA01000006">
    <property type="protein sequence ID" value="RGS18020.1"/>
    <property type="molecule type" value="Genomic_DNA"/>
</dbReference>
<dbReference type="AlphaFoldDB" id="A0A3E5E2K4"/>
<sequence length="89" mass="10287">MKKQKVFVLIKHGADNQDYSGVNVIGVYSTKTAAKERMAEEEDNILDFYKEEYPDNYEVSEDKDESSWSCSCKDSIMFDELLITESELD</sequence>
<evidence type="ECO:0000313" key="2">
    <source>
        <dbReference type="Proteomes" id="UP000283872"/>
    </source>
</evidence>
<comment type="caution">
    <text evidence="1">The sequence shown here is derived from an EMBL/GenBank/DDBJ whole genome shotgun (WGS) entry which is preliminary data.</text>
</comment>
<organism evidence="1 2">
    <name type="scientific">Segatella copri</name>
    <dbReference type="NCBI Taxonomy" id="165179"/>
    <lineage>
        <taxon>Bacteria</taxon>
        <taxon>Pseudomonadati</taxon>
        <taxon>Bacteroidota</taxon>
        <taxon>Bacteroidia</taxon>
        <taxon>Bacteroidales</taxon>
        <taxon>Prevotellaceae</taxon>
        <taxon>Segatella</taxon>
    </lineage>
</organism>
<protein>
    <submittedName>
        <fullName evidence="1">Uncharacterized protein</fullName>
    </submittedName>
</protein>
<dbReference type="Proteomes" id="UP000283872">
    <property type="component" value="Unassembled WGS sequence"/>
</dbReference>
<gene>
    <name evidence="1" type="ORF">DWY11_04350</name>
</gene>
<accession>A0A3E5E2K4</accession>
<evidence type="ECO:0000313" key="1">
    <source>
        <dbReference type="EMBL" id="RGS18020.1"/>
    </source>
</evidence>
<dbReference type="RefSeq" id="WP_117587001.1">
    <property type="nucleotide sequence ID" value="NZ_QRVA01000006.1"/>
</dbReference>
<name>A0A3E5E2K4_9BACT</name>
<reference evidence="1 2" key="1">
    <citation type="submission" date="2018-08" db="EMBL/GenBank/DDBJ databases">
        <title>A genome reference for cultivated species of the human gut microbiota.</title>
        <authorList>
            <person name="Zou Y."/>
            <person name="Xue W."/>
            <person name="Luo G."/>
        </authorList>
    </citation>
    <scope>NUCLEOTIDE SEQUENCE [LARGE SCALE GENOMIC DNA]</scope>
    <source>
        <strain evidence="1 2">AF24-12</strain>
    </source>
</reference>
<proteinExistence type="predicted"/>